<name>A0ABR2PC20_9ROSI</name>
<evidence type="ECO:0000313" key="1">
    <source>
        <dbReference type="EMBL" id="KAK8985977.1"/>
    </source>
</evidence>
<dbReference type="EMBL" id="JBBPBN010000066">
    <property type="protein sequence ID" value="KAK8985977.1"/>
    <property type="molecule type" value="Genomic_DNA"/>
</dbReference>
<organism evidence="1 2">
    <name type="scientific">Hibiscus sabdariffa</name>
    <name type="common">roselle</name>
    <dbReference type="NCBI Taxonomy" id="183260"/>
    <lineage>
        <taxon>Eukaryota</taxon>
        <taxon>Viridiplantae</taxon>
        <taxon>Streptophyta</taxon>
        <taxon>Embryophyta</taxon>
        <taxon>Tracheophyta</taxon>
        <taxon>Spermatophyta</taxon>
        <taxon>Magnoliopsida</taxon>
        <taxon>eudicotyledons</taxon>
        <taxon>Gunneridae</taxon>
        <taxon>Pentapetalae</taxon>
        <taxon>rosids</taxon>
        <taxon>malvids</taxon>
        <taxon>Malvales</taxon>
        <taxon>Malvaceae</taxon>
        <taxon>Malvoideae</taxon>
        <taxon>Hibiscus</taxon>
    </lineage>
</organism>
<evidence type="ECO:0000313" key="2">
    <source>
        <dbReference type="Proteomes" id="UP001396334"/>
    </source>
</evidence>
<proteinExistence type="predicted"/>
<comment type="caution">
    <text evidence="1">The sequence shown here is derived from an EMBL/GenBank/DDBJ whole genome shotgun (WGS) entry which is preliminary data.</text>
</comment>
<reference evidence="1 2" key="1">
    <citation type="journal article" date="2024" name="G3 (Bethesda)">
        <title>Genome assembly of Hibiscus sabdariffa L. provides insights into metabolisms of medicinal natural products.</title>
        <authorList>
            <person name="Kim T."/>
        </authorList>
    </citation>
    <scope>NUCLEOTIDE SEQUENCE [LARGE SCALE GENOMIC DNA]</scope>
    <source>
        <strain evidence="1">TK-2024</strain>
        <tissue evidence="1">Old leaves</tissue>
    </source>
</reference>
<gene>
    <name evidence="1" type="ORF">V6N11_037696</name>
</gene>
<accession>A0ABR2PC20</accession>
<keyword evidence="2" id="KW-1185">Reference proteome</keyword>
<protein>
    <submittedName>
        <fullName evidence="1">Uncharacterized protein</fullName>
    </submittedName>
</protein>
<dbReference type="Proteomes" id="UP001396334">
    <property type="component" value="Unassembled WGS sequence"/>
</dbReference>
<sequence length="76" mass="8243">MARLNGGGLGDGKSEDVDLEVKERANGLPELEIQKRKGIRVEIRDKASDDILKDMAIADKNGSVVVNEGRPADVRN</sequence>